<keyword evidence="5 6" id="KW-0472">Membrane</keyword>
<comment type="caution">
    <text evidence="8">The sequence shown here is derived from an EMBL/GenBank/DDBJ whole genome shotgun (WGS) entry which is preliminary data.</text>
</comment>
<evidence type="ECO:0000313" key="9">
    <source>
        <dbReference type="Proteomes" id="UP000016637"/>
    </source>
</evidence>
<proteinExistence type="predicted"/>
<evidence type="ECO:0000256" key="5">
    <source>
        <dbReference type="ARBA" id="ARBA00023136"/>
    </source>
</evidence>
<dbReference type="PATRIC" id="fig|1321820.3.peg.792"/>
<sequence length="97" mass="11131">MINNLNKLWERFLGYLEDKKIYKEPSGAMISGVCQGLANRFGINITLLRVLWLCFSLISFGGAIVIYIILAMTLPTKPRKDNYQKSNYINGNAWEKK</sequence>
<evidence type="ECO:0000256" key="2">
    <source>
        <dbReference type="ARBA" id="ARBA00022475"/>
    </source>
</evidence>
<name>U2QQC1_9BACL</name>
<comment type="subcellular location">
    <subcellularLocation>
        <location evidence="1">Cell membrane</location>
        <topology evidence="1">Single-pass membrane protein</topology>
    </subcellularLocation>
</comment>
<dbReference type="EMBL" id="AWVP01000050">
    <property type="protein sequence ID" value="ERK58409.1"/>
    <property type="molecule type" value="Genomic_DNA"/>
</dbReference>
<feature type="domain" description="Phage shock protein PspC N-terminal" evidence="7">
    <location>
        <begin position="19"/>
        <end position="76"/>
    </location>
</feature>
<feature type="transmembrane region" description="Helical" evidence="6">
    <location>
        <begin position="50"/>
        <end position="70"/>
    </location>
</feature>
<dbReference type="GO" id="GO:0005886">
    <property type="term" value="C:plasma membrane"/>
    <property type="evidence" value="ECO:0007669"/>
    <property type="project" value="UniProtKB-SubCell"/>
</dbReference>
<dbReference type="HOGENOM" id="CLU_2355696_0_0_9"/>
<dbReference type="AlphaFoldDB" id="U2QQC1"/>
<evidence type="ECO:0000259" key="7">
    <source>
        <dbReference type="Pfam" id="PF04024"/>
    </source>
</evidence>
<dbReference type="PANTHER" id="PTHR33885">
    <property type="entry name" value="PHAGE SHOCK PROTEIN C"/>
    <property type="match status" value="1"/>
</dbReference>
<keyword evidence="3 6" id="KW-0812">Transmembrane</keyword>
<keyword evidence="2" id="KW-1003">Cell membrane</keyword>
<dbReference type="PANTHER" id="PTHR33885:SF3">
    <property type="entry name" value="PHAGE SHOCK PROTEIN C"/>
    <property type="match status" value="1"/>
</dbReference>
<reference evidence="8 9" key="1">
    <citation type="submission" date="2013-08" db="EMBL/GenBank/DDBJ databases">
        <authorList>
            <person name="Weinstock G."/>
            <person name="Sodergren E."/>
            <person name="Wylie T."/>
            <person name="Fulton L."/>
            <person name="Fulton R."/>
            <person name="Fronick C."/>
            <person name="O'Laughlin M."/>
            <person name="Godfrey J."/>
            <person name="Miner T."/>
            <person name="Herter B."/>
            <person name="Appelbaum E."/>
            <person name="Cordes M."/>
            <person name="Lek S."/>
            <person name="Wollam A."/>
            <person name="Pepin K.H."/>
            <person name="Palsikar V.B."/>
            <person name="Mitreva M."/>
            <person name="Wilson R.K."/>
        </authorList>
    </citation>
    <scope>NUCLEOTIDE SEQUENCE [LARGE SCALE GENOMIC DNA]</scope>
    <source>
        <strain evidence="8 9">ATCC 700627</strain>
    </source>
</reference>
<evidence type="ECO:0000256" key="6">
    <source>
        <dbReference type="SAM" id="Phobius"/>
    </source>
</evidence>
<dbReference type="eggNOG" id="COG1983">
    <property type="taxonomic scope" value="Bacteria"/>
</dbReference>
<dbReference type="InterPro" id="IPR007168">
    <property type="entry name" value="Phageshock_PspC_N"/>
</dbReference>
<dbReference type="Proteomes" id="UP000016637">
    <property type="component" value="Unassembled WGS sequence"/>
</dbReference>
<evidence type="ECO:0000256" key="4">
    <source>
        <dbReference type="ARBA" id="ARBA00022989"/>
    </source>
</evidence>
<dbReference type="RefSeq" id="WP_021753474.1">
    <property type="nucleotide sequence ID" value="NZ_KI271865.1"/>
</dbReference>
<dbReference type="InterPro" id="IPR052027">
    <property type="entry name" value="PspC"/>
</dbReference>
<accession>U2QQC1</accession>
<evidence type="ECO:0000313" key="8">
    <source>
        <dbReference type="EMBL" id="ERK58409.1"/>
    </source>
</evidence>
<keyword evidence="9" id="KW-1185">Reference proteome</keyword>
<keyword evidence="4 6" id="KW-1133">Transmembrane helix</keyword>
<evidence type="ECO:0000256" key="1">
    <source>
        <dbReference type="ARBA" id="ARBA00004162"/>
    </source>
</evidence>
<gene>
    <name evidence="8" type="ORF">HMPREF1983_00813</name>
</gene>
<protein>
    <submittedName>
        <fullName evidence="8">PspC domain protein</fullName>
    </submittedName>
</protein>
<dbReference type="Pfam" id="PF04024">
    <property type="entry name" value="PspC"/>
    <property type="match status" value="1"/>
</dbReference>
<evidence type="ECO:0000256" key="3">
    <source>
        <dbReference type="ARBA" id="ARBA00022692"/>
    </source>
</evidence>
<organism evidence="8 9">
    <name type="scientific">Gemella bergeri ATCC 700627</name>
    <dbReference type="NCBI Taxonomy" id="1321820"/>
    <lineage>
        <taxon>Bacteria</taxon>
        <taxon>Bacillati</taxon>
        <taxon>Bacillota</taxon>
        <taxon>Bacilli</taxon>
        <taxon>Bacillales</taxon>
        <taxon>Gemellaceae</taxon>
        <taxon>Gemella</taxon>
    </lineage>
</organism>